<keyword evidence="2 5" id="KW-0371">Homeobox</keyword>
<evidence type="ECO:0000256" key="2">
    <source>
        <dbReference type="PROSITE-ProRule" id="PRU00108"/>
    </source>
</evidence>
<evidence type="ECO:0000313" key="5">
    <source>
        <dbReference type="EMBL" id="KAJ6634644.1"/>
    </source>
</evidence>
<reference evidence="5" key="1">
    <citation type="submission" date="2022-07" db="EMBL/GenBank/DDBJ databases">
        <authorList>
            <person name="Trinca V."/>
            <person name="Uliana J.V.C."/>
            <person name="Torres T.T."/>
            <person name="Ward R.J."/>
            <person name="Monesi N."/>
        </authorList>
    </citation>
    <scope>NUCLEOTIDE SEQUENCE</scope>
    <source>
        <strain evidence="5">HSMRA1968</strain>
        <tissue evidence="5">Whole embryos</tissue>
    </source>
</reference>
<evidence type="ECO:0000313" key="6">
    <source>
        <dbReference type="Proteomes" id="UP001151699"/>
    </source>
</evidence>
<dbReference type="GO" id="GO:0005634">
    <property type="term" value="C:nucleus"/>
    <property type="evidence" value="ECO:0007669"/>
    <property type="project" value="UniProtKB-SubCell"/>
</dbReference>
<feature type="DNA-binding region" description="Homeobox" evidence="2">
    <location>
        <begin position="3"/>
        <end position="21"/>
    </location>
</feature>
<dbReference type="InterPro" id="IPR009057">
    <property type="entry name" value="Homeodomain-like_sf"/>
</dbReference>
<dbReference type="AlphaFoldDB" id="A0A9Q0MMZ9"/>
<dbReference type="OrthoDB" id="4187154at2759"/>
<accession>A0A9Q0MMZ9</accession>
<dbReference type="GO" id="GO:0003677">
    <property type="term" value="F:DNA binding"/>
    <property type="evidence" value="ECO:0007669"/>
    <property type="project" value="UniProtKB-UniRule"/>
</dbReference>
<dbReference type="CDD" id="cd00086">
    <property type="entry name" value="homeodomain"/>
    <property type="match status" value="1"/>
</dbReference>
<dbReference type="PROSITE" id="PS50071">
    <property type="entry name" value="HOMEOBOX_2"/>
    <property type="match status" value="1"/>
</dbReference>
<comment type="subcellular location">
    <subcellularLocation>
        <location evidence="1 2">Nucleus</location>
    </subcellularLocation>
</comment>
<dbReference type="SUPFAM" id="SSF46689">
    <property type="entry name" value="Homeodomain-like"/>
    <property type="match status" value="1"/>
</dbReference>
<evidence type="ECO:0000256" key="1">
    <source>
        <dbReference type="ARBA" id="ARBA00004123"/>
    </source>
</evidence>
<dbReference type="Gene3D" id="1.10.10.60">
    <property type="entry name" value="Homeodomain-like"/>
    <property type="match status" value="1"/>
</dbReference>
<gene>
    <name evidence="5" type="primary">exd_0</name>
    <name evidence="5" type="ORF">Bhyg_13220</name>
</gene>
<evidence type="ECO:0000256" key="3">
    <source>
        <dbReference type="SAM" id="MobiDB-lite"/>
    </source>
</evidence>
<keyword evidence="6" id="KW-1185">Reference proteome</keyword>
<name>A0A9Q0MMZ9_9DIPT</name>
<organism evidence="5 6">
    <name type="scientific">Pseudolycoriella hygida</name>
    <dbReference type="NCBI Taxonomy" id="35572"/>
    <lineage>
        <taxon>Eukaryota</taxon>
        <taxon>Metazoa</taxon>
        <taxon>Ecdysozoa</taxon>
        <taxon>Arthropoda</taxon>
        <taxon>Hexapoda</taxon>
        <taxon>Insecta</taxon>
        <taxon>Pterygota</taxon>
        <taxon>Neoptera</taxon>
        <taxon>Endopterygota</taxon>
        <taxon>Diptera</taxon>
        <taxon>Nematocera</taxon>
        <taxon>Sciaroidea</taxon>
        <taxon>Sciaridae</taxon>
        <taxon>Pseudolycoriella</taxon>
    </lineage>
</organism>
<feature type="domain" description="Homeobox" evidence="4">
    <location>
        <begin position="1"/>
        <end position="20"/>
    </location>
</feature>
<feature type="region of interest" description="Disordered" evidence="3">
    <location>
        <begin position="35"/>
        <end position="96"/>
    </location>
</feature>
<keyword evidence="2" id="KW-0539">Nucleus</keyword>
<keyword evidence="2 5" id="KW-0238">DNA-binding</keyword>
<comment type="caution">
    <text evidence="5">The sequence shown here is derived from an EMBL/GenBank/DDBJ whole genome shotgun (WGS) entry which is preliminary data.</text>
</comment>
<feature type="compositionally biased region" description="Low complexity" evidence="3">
    <location>
        <begin position="35"/>
        <end position="59"/>
    </location>
</feature>
<protein>
    <submittedName>
        <fullName evidence="5">Homeobox protein extradenticle</fullName>
    </submittedName>
</protein>
<dbReference type="EMBL" id="WJQU01000004">
    <property type="protein sequence ID" value="KAJ6634644.1"/>
    <property type="molecule type" value="Genomic_DNA"/>
</dbReference>
<dbReference type="InterPro" id="IPR001356">
    <property type="entry name" value="HD"/>
</dbReference>
<proteinExistence type="predicted"/>
<dbReference type="Proteomes" id="UP001151699">
    <property type="component" value="Chromosome C"/>
</dbReference>
<sequence>MNVSQICNWFGNKRIRYKKNIGKAQEEANMYAAKKAAGASPYSMRGPSSSGTTTPMMSPAPHDTMGYSLGGNGYEQQQAYDGSMGYDQSIHQDLSP</sequence>
<evidence type="ECO:0000259" key="4">
    <source>
        <dbReference type="PROSITE" id="PS50071"/>
    </source>
</evidence>